<evidence type="ECO:0000256" key="4">
    <source>
        <dbReference type="ARBA" id="ARBA00022827"/>
    </source>
</evidence>
<keyword evidence="5 6" id="KW-0560">Oxidoreductase</keyword>
<gene>
    <name evidence="10" type="primary">fadE9</name>
    <name evidence="10" type="ORF">GCM10010324_05530</name>
</gene>
<evidence type="ECO:0000256" key="2">
    <source>
        <dbReference type="ARBA" id="ARBA00009347"/>
    </source>
</evidence>
<dbReference type="PIRSF" id="PIRSF016578">
    <property type="entry name" value="HsaA"/>
    <property type="match status" value="1"/>
</dbReference>
<dbReference type="Proteomes" id="UP000659223">
    <property type="component" value="Unassembled WGS sequence"/>
</dbReference>
<dbReference type="InterPro" id="IPR013786">
    <property type="entry name" value="AcylCoA_DH/ox_N"/>
</dbReference>
<dbReference type="Pfam" id="PF02770">
    <property type="entry name" value="Acyl-CoA_dh_M"/>
    <property type="match status" value="1"/>
</dbReference>
<keyword evidence="4 6" id="KW-0274">FAD</keyword>
<dbReference type="SUPFAM" id="SSF47203">
    <property type="entry name" value="Acyl-CoA dehydrogenase C-terminal domain-like"/>
    <property type="match status" value="1"/>
</dbReference>
<evidence type="ECO:0000256" key="6">
    <source>
        <dbReference type="RuleBase" id="RU362125"/>
    </source>
</evidence>
<evidence type="ECO:0000256" key="3">
    <source>
        <dbReference type="ARBA" id="ARBA00022630"/>
    </source>
</evidence>
<comment type="caution">
    <text evidence="10">The sequence shown here is derived from an EMBL/GenBank/DDBJ whole genome shotgun (WGS) entry which is preliminary data.</text>
</comment>
<evidence type="ECO:0000259" key="7">
    <source>
        <dbReference type="Pfam" id="PF00441"/>
    </source>
</evidence>
<feature type="domain" description="Acyl-CoA dehydrogenase/oxidase C-terminal" evidence="7">
    <location>
        <begin position="262"/>
        <end position="372"/>
    </location>
</feature>
<dbReference type="EMBL" id="BMUT01000001">
    <property type="protein sequence ID" value="GGX63650.1"/>
    <property type="molecule type" value="Genomic_DNA"/>
</dbReference>
<reference evidence="11" key="1">
    <citation type="journal article" date="2019" name="Int. J. Syst. Evol. Microbiol.">
        <title>The Global Catalogue of Microorganisms (GCM) 10K type strain sequencing project: providing services to taxonomists for standard genome sequencing and annotation.</title>
        <authorList>
            <consortium name="The Broad Institute Genomics Platform"/>
            <consortium name="The Broad Institute Genome Sequencing Center for Infectious Disease"/>
            <person name="Wu L."/>
            <person name="Ma J."/>
        </authorList>
    </citation>
    <scope>NUCLEOTIDE SEQUENCE [LARGE SCALE GENOMIC DNA]</scope>
    <source>
        <strain evidence="11">JCM 4586</strain>
    </source>
</reference>
<evidence type="ECO:0000256" key="1">
    <source>
        <dbReference type="ARBA" id="ARBA00001974"/>
    </source>
</evidence>
<dbReference type="Gene3D" id="1.10.540.10">
    <property type="entry name" value="Acyl-CoA dehydrogenase/oxidase, N-terminal domain"/>
    <property type="match status" value="1"/>
</dbReference>
<comment type="cofactor">
    <cofactor evidence="1 6">
        <name>FAD</name>
        <dbReference type="ChEBI" id="CHEBI:57692"/>
    </cofactor>
</comment>
<dbReference type="Gene3D" id="2.40.110.10">
    <property type="entry name" value="Butyryl-CoA Dehydrogenase, subunit A, domain 2"/>
    <property type="match status" value="1"/>
</dbReference>
<name>A0ABQ2Y4R8_9ACTN</name>
<dbReference type="InterPro" id="IPR036250">
    <property type="entry name" value="AcylCo_DH-like_C"/>
</dbReference>
<accession>A0ABQ2Y4R8</accession>
<organism evidence="10 11">
    <name type="scientific">Streptomyces hiroshimensis</name>
    <dbReference type="NCBI Taxonomy" id="66424"/>
    <lineage>
        <taxon>Bacteria</taxon>
        <taxon>Bacillati</taxon>
        <taxon>Actinomycetota</taxon>
        <taxon>Actinomycetes</taxon>
        <taxon>Kitasatosporales</taxon>
        <taxon>Streptomycetaceae</taxon>
        <taxon>Streptomyces</taxon>
    </lineage>
</organism>
<dbReference type="PANTHER" id="PTHR43884:SF25">
    <property type="entry name" value="ACYL-COA DEHYDROGENASE YDBM-RELATED"/>
    <property type="match status" value="1"/>
</dbReference>
<protein>
    <submittedName>
        <fullName evidence="10">Acyl-CoA dehydrogenase</fullName>
    </submittedName>
</protein>
<feature type="domain" description="Acyl-CoA oxidase/dehydrogenase middle" evidence="8">
    <location>
        <begin position="134"/>
        <end position="229"/>
    </location>
</feature>
<evidence type="ECO:0000259" key="9">
    <source>
        <dbReference type="Pfam" id="PF02771"/>
    </source>
</evidence>
<dbReference type="InterPro" id="IPR037069">
    <property type="entry name" value="AcylCoA_DH/ox_N_sf"/>
</dbReference>
<feature type="domain" description="Acyl-CoA dehydrogenase/oxidase N-terminal" evidence="9">
    <location>
        <begin position="28"/>
        <end position="108"/>
    </location>
</feature>
<comment type="similarity">
    <text evidence="2 6">Belongs to the acyl-CoA dehydrogenase family.</text>
</comment>
<dbReference type="Pfam" id="PF00441">
    <property type="entry name" value="Acyl-CoA_dh_1"/>
    <property type="match status" value="1"/>
</dbReference>
<proteinExistence type="inferred from homology"/>
<dbReference type="Gene3D" id="1.20.140.10">
    <property type="entry name" value="Butyryl-CoA Dehydrogenase, subunit A, domain 3"/>
    <property type="match status" value="1"/>
</dbReference>
<evidence type="ECO:0000259" key="8">
    <source>
        <dbReference type="Pfam" id="PF02770"/>
    </source>
</evidence>
<keyword evidence="3 6" id="KW-0285">Flavoprotein</keyword>
<dbReference type="SUPFAM" id="SSF56645">
    <property type="entry name" value="Acyl-CoA dehydrogenase NM domain-like"/>
    <property type="match status" value="1"/>
</dbReference>
<evidence type="ECO:0000256" key="5">
    <source>
        <dbReference type="ARBA" id="ARBA00023002"/>
    </source>
</evidence>
<dbReference type="CDD" id="cd00567">
    <property type="entry name" value="ACAD"/>
    <property type="match status" value="1"/>
</dbReference>
<keyword evidence="11" id="KW-1185">Reference proteome</keyword>
<dbReference type="Pfam" id="PF02771">
    <property type="entry name" value="Acyl-CoA_dh_N"/>
    <property type="match status" value="1"/>
</dbReference>
<dbReference type="InterPro" id="IPR046373">
    <property type="entry name" value="Acyl-CoA_Oxase/DH_mid-dom_sf"/>
</dbReference>
<dbReference type="InterPro" id="IPR006091">
    <property type="entry name" value="Acyl-CoA_Oxase/DH_mid-dom"/>
</dbReference>
<evidence type="ECO:0000313" key="11">
    <source>
        <dbReference type="Proteomes" id="UP000659223"/>
    </source>
</evidence>
<dbReference type="PANTHER" id="PTHR43884">
    <property type="entry name" value="ACYL-COA DEHYDROGENASE"/>
    <property type="match status" value="1"/>
</dbReference>
<dbReference type="InterPro" id="IPR009075">
    <property type="entry name" value="AcylCo_DH/oxidase_C"/>
</dbReference>
<evidence type="ECO:0000313" key="10">
    <source>
        <dbReference type="EMBL" id="GGX63650.1"/>
    </source>
</evidence>
<sequence>MAMSLPTELPLPAEFDELLDLAEETGAALAPFAAEVDAGRSTGHETYRILREAGLLGLLVPREAGGAGLGFAGYSRVLAVLGAHNGAAALGFNMHNVAIGSLCESAGTPLPPAAEAFRSWLFDEVVHGRKLFASATSEAGSGAKLRGVRTSYRRTGDGGYVITGEKSFVSLAGVADYYVVAARAEGTDGSGEVSHFVVAADDPGVGFGEVHSLSAMYGTSTAGMTLDAVTVPRSRLFLGVEGMSLYKLVREPHWMIAGYTGAYLGIAEAILRFTTDHVGASPRRAASPVLQRELGRMSARLSAARALVAEAGARVDAARGSVGANAAVHAAKYVVGEAGPALAQDAVRICGSAAVNRSQPLERLLREASFASVMPAKPEECLEYLGKAALGVNLYDATAFDW</sequence>
<dbReference type="InterPro" id="IPR009100">
    <property type="entry name" value="AcylCoA_DH/oxidase_NM_dom_sf"/>
</dbReference>